<dbReference type="GO" id="GO:0045202">
    <property type="term" value="C:synapse"/>
    <property type="evidence" value="ECO:0007669"/>
    <property type="project" value="UniProtKB-SubCell"/>
</dbReference>
<dbReference type="Proteomes" id="UP000235965">
    <property type="component" value="Unassembled WGS sequence"/>
</dbReference>
<evidence type="ECO:0000256" key="6">
    <source>
        <dbReference type="ARBA" id="ARBA00034103"/>
    </source>
</evidence>
<keyword evidence="10" id="KW-1185">Reference proteome</keyword>
<name>A0A2J7QUZ5_9NEOP</name>
<dbReference type="STRING" id="105785.A0A2J7QUZ5"/>
<dbReference type="InterPro" id="IPR000195">
    <property type="entry name" value="Rab-GAP-TBC_dom"/>
</dbReference>
<dbReference type="GO" id="GO:0012505">
    <property type="term" value="C:endomembrane system"/>
    <property type="evidence" value="ECO:0007669"/>
    <property type="project" value="UniProtKB-SubCell"/>
</dbReference>
<dbReference type="AlphaFoldDB" id="A0A2J7QUZ5"/>
<sequence>MPNMLSVLEEESDIYEVFPPHVDTSSVPILTDSPTKKPALKTYNELYGLLQSGRKHEVKRIIRDNAWPINSTIRSQLWPVLCQQHAHDKSILEGFYWDMVNQIFGTTELPDKPILLPQFVESGYCIAYHLTRKGRSVADRVVCVIGYAHPEITYSPAIYPVTAILLHYMTEEDCYNCMVSLIAAKDKMFTQTKQLYEVTWRTVMQIAKKHVKSAAVHLARHCPSTRTERIFMDWLWWILQGLPFTHLVRVMDCFFNEGIKVLYRVAMAIMLLFYKYSAPQRSEWMNEILTTGIDSALTKFCKQIPVTSAKLLRTAFGIRALSSAYILRVFTKTKMLLKSRTELSYSRSLVRSRSSDNLPTSQSQVNIQMMSHTLTIRELFTLWTWLPVRITMYQPVLLYTTEEHGCSLTTFYVRVEQHEPTLLMIKTCNNEVFGAYCSTRWYERNVKDDHGNRQAYFGTGETFLFSLYPERAKYPWVGMDCAQGDPTLDHSAELFMAADSKMITIGGGEGQAIWMDENIRYGKTDRCLTFNNPPLCESGDFEIRVLEVYGFNGV</sequence>
<proteinExistence type="predicted"/>
<keyword evidence="4" id="KW-0472">Membrane</keyword>
<dbReference type="PANTHER" id="PTHR23354:SF122">
    <property type="entry name" value="GTPASE-ACTIVATING PROTEIN SKYWALKER"/>
    <property type="match status" value="1"/>
</dbReference>
<feature type="domain" description="TLDc" evidence="8">
    <location>
        <begin position="372"/>
        <end position="552"/>
    </location>
</feature>
<organism evidence="9 10">
    <name type="scientific">Cryptotermes secundus</name>
    <dbReference type="NCBI Taxonomy" id="105785"/>
    <lineage>
        <taxon>Eukaryota</taxon>
        <taxon>Metazoa</taxon>
        <taxon>Ecdysozoa</taxon>
        <taxon>Arthropoda</taxon>
        <taxon>Hexapoda</taxon>
        <taxon>Insecta</taxon>
        <taxon>Pterygota</taxon>
        <taxon>Neoptera</taxon>
        <taxon>Polyneoptera</taxon>
        <taxon>Dictyoptera</taxon>
        <taxon>Blattodea</taxon>
        <taxon>Blattoidea</taxon>
        <taxon>Termitoidae</taxon>
        <taxon>Kalotermitidae</taxon>
        <taxon>Cryptotermitinae</taxon>
        <taxon>Cryptotermes</taxon>
    </lineage>
</organism>
<evidence type="ECO:0000256" key="3">
    <source>
        <dbReference type="ARBA" id="ARBA00023018"/>
    </source>
</evidence>
<evidence type="ECO:0000313" key="10">
    <source>
        <dbReference type="Proteomes" id="UP000235965"/>
    </source>
</evidence>
<gene>
    <name evidence="9" type="primary">tbc1d24</name>
    <name evidence="9" type="ORF">B7P43_G04884</name>
</gene>
<comment type="caution">
    <text evidence="9">The sequence shown here is derived from an EMBL/GenBank/DDBJ whole genome shotgun (WGS) entry which is preliminary data.</text>
</comment>
<reference evidence="9 10" key="1">
    <citation type="submission" date="2017-12" db="EMBL/GenBank/DDBJ databases">
        <title>Hemimetabolous genomes reveal molecular basis of termite eusociality.</title>
        <authorList>
            <person name="Harrison M.C."/>
            <person name="Jongepier E."/>
            <person name="Robertson H.M."/>
            <person name="Arning N."/>
            <person name="Bitard-Feildel T."/>
            <person name="Chao H."/>
            <person name="Childers C.P."/>
            <person name="Dinh H."/>
            <person name="Doddapaneni H."/>
            <person name="Dugan S."/>
            <person name="Gowin J."/>
            <person name="Greiner C."/>
            <person name="Han Y."/>
            <person name="Hu H."/>
            <person name="Hughes D.S.T."/>
            <person name="Huylmans A.-K."/>
            <person name="Kemena C."/>
            <person name="Kremer L.P.M."/>
            <person name="Lee S.L."/>
            <person name="Lopez-Ezquerra A."/>
            <person name="Mallet L."/>
            <person name="Monroy-Kuhn J.M."/>
            <person name="Moser A."/>
            <person name="Murali S.C."/>
            <person name="Muzny D.M."/>
            <person name="Otani S."/>
            <person name="Piulachs M.-D."/>
            <person name="Poelchau M."/>
            <person name="Qu J."/>
            <person name="Schaub F."/>
            <person name="Wada-Katsumata A."/>
            <person name="Worley K.C."/>
            <person name="Xie Q."/>
            <person name="Ylla G."/>
            <person name="Poulsen M."/>
            <person name="Gibbs R.A."/>
            <person name="Schal C."/>
            <person name="Richards S."/>
            <person name="Belles X."/>
            <person name="Korb J."/>
            <person name="Bornberg-Bauer E."/>
        </authorList>
    </citation>
    <scope>NUCLEOTIDE SEQUENCE [LARGE SCALE GENOMIC DNA]</scope>
    <source>
        <tissue evidence="9">Whole body</tissue>
    </source>
</reference>
<dbReference type="EMBL" id="NEVH01010479">
    <property type="protein sequence ID" value="PNF32410.1"/>
    <property type="molecule type" value="Genomic_DNA"/>
</dbReference>
<protein>
    <submittedName>
        <fullName evidence="9">TBC1 domain family member 24</fullName>
    </submittedName>
</protein>
<dbReference type="InParanoid" id="A0A2J7QUZ5"/>
<evidence type="ECO:0000256" key="2">
    <source>
        <dbReference type="ARBA" id="ARBA00004184"/>
    </source>
</evidence>
<evidence type="ECO:0000256" key="4">
    <source>
        <dbReference type="ARBA" id="ARBA00023136"/>
    </source>
</evidence>
<dbReference type="Pfam" id="PF00566">
    <property type="entry name" value="RabGAP-TBC"/>
    <property type="match status" value="1"/>
</dbReference>
<dbReference type="SUPFAM" id="SSF47923">
    <property type="entry name" value="Ypt/Rab-GAP domain of gyp1p"/>
    <property type="match status" value="2"/>
</dbReference>
<dbReference type="InterPro" id="IPR006571">
    <property type="entry name" value="TLDc_dom"/>
</dbReference>
<dbReference type="PANTHER" id="PTHR23354">
    <property type="entry name" value="NUCLEOLAR PROTEIN 7/ESTROGEN RECEPTOR COACTIVATOR-RELATED"/>
    <property type="match status" value="1"/>
</dbReference>
<dbReference type="Pfam" id="PF07534">
    <property type="entry name" value="TLD"/>
    <property type="match status" value="1"/>
</dbReference>
<evidence type="ECO:0000256" key="5">
    <source>
        <dbReference type="ARBA" id="ARBA00023329"/>
    </source>
</evidence>
<keyword evidence="3" id="KW-0770">Synapse</keyword>
<keyword evidence="5" id="KW-0968">Cytoplasmic vesicle</keyword>
<dbReference type="FunCoup" id="A0A2J7QUZ5">
    <property type="interactions" value="108"/>
</dbReference>
<dbReference type="InterPro" id="IPR035969">
    <property type="entry name" value="Rab-GAP_TBC_sf"/>
</dbReference>
<dbReference type="GO" id="GO:0030659">
    <property type="term" value="C:cytoplasmic vesicle membrane"/>
    <property type="evidence" value="ECO:0007669"/>
    <property type="project" value="UniProtKB-SubCell"/>
</dbReference>
<comment type="subcellular location">
    <subcellularLocation>
        <location evidence="1">Cytoplasmic vesicle membrane</location>
    </subcellularLocation>
    <subcellularLocation>
        <location evidence="2">Endomembrane system</location>
        <topology evidence="2">Peripheral membrane protein</topology>
    </subcellularLocation>
    <subcellularLocation>
        <location evidence="6">Synapse</location>
    </subcellularLocation>
</comment>
<dbReference type="SMART" id="SM00584">
    <property type="entry name" value="TLDc"/>
    <property type="match status" value="1"/>
</dbReference>
<evidence type="ECO:0000259" key="7">
    <source>
        <dbReference type="PROSITE" id="PS50086"/>
    </source>
</evidence>
<dbReference type="Gene3D" id="1.10.472.80">
    <property type="entry name" value="Ypt/Rab-GAP domain of gyp1p, domain 3"/>
    <property type="match status" value="1"/>
</dbReference>
<dbReference type="SMART" id="SM00164">
    <property type="entry name" value="TBC"/>
    <property type="match status" value="1"/>
</dbReference>
<dbReference type="PROSITE" id="PS50086">
    <property type="entry name" value="TBC_RABGAP"/>
    <property type="match status" value="1"/>
</dbReference>
<dbReference type="PROSITE" id="PS51886">
    <property type="entry name" value="TLDC"/>
    <property type="match status" value="1"/>
</dbReference>
<accession>A0A2J7QUZ5</accession>
<evidence type="ECO:0000313" key="9">
    <source>
        <dbReference type="EMBL" id="PNF32410.1"/>
    </source>
</evidence>
<evidence type="ECO:0000256" key="1">
    <source>
        <dbReference type="ARBA" id="ARBA00004156"/>
    </source>
</evidence>
<feature type="domain" description="Rab-GAP TBC" evidence="7">
    <location>
        <begin position="68"/>
        <end position="258"/>
    </location>
</feature>
<dbReference type="OrthoDB" id="10065050at2759"/>
<evidence type="ECO:0000259" key="8">
    <source>
        <dbReference type="PROSITE" id="PS51886"/>
    </source>
</evidence>